<accession>A0A0E9M1P5</accession>
<name>A0A0E9M1P5_9BACT</name>
<gene>
    <name evidence="2" type="ORF">JCM15548_13756</name>
</gene>
<organism evidence="2 3">
    <name type="scientific">Geofilum rubicundum JCM 15548</name>
    <dbReference type="NCBI Taxonomy" id="1236989"/>
    <lineage>
        <taxon>Bacteria</taxon>
        <taxon>Pseudomonadati</taxon>
        <taxon>Bacteroidota</taxon>
        <taxon>Bacteroidia</taxon>
        <taxon>Marinilabiliales</taxon>
        <taxon>Marinilabiliaceae</taxon>
        <taxon>Geofilum</taxon>
    </lineage>
</organism>
<dbReference type="EMBL" id="BAZW01000046">
    <property type="protein sequence ID" value="GAO31399.1"/>
    <property type="molecule type" value="Genomic_DNA"/>
</dbReference>
<evidence type="ECO:0000313" key="3">
    <source>
        <dbReference type="Proteomes" id="UP000032900"/>
    </source>
</evidence>
<sequence>MKGQWIPAHGLASAIDLNASLFPALDLPVNEALRYLKGEALAAPEDLSMGYVLITYKGVPIGFAKNIGKRLNNLFPSSWRIRMSLPK</sequence>
<keyword evidence="2" id="KW-0808">Transferase</keyword>
<dbReference type="AlphaFoldDB" id="A0A0E9M1P5"/>
<keyword evidence="3" id="KW-1185">Reference proteome</keyword>
<dbReference type="GO" id="GO:0032259">
    <property type="term" value="P:methylation"/>
    <property type="evidence" value="ECO:0007669"/>
    <property type="project" value="UniProtKB-KW"/>
</dbReference>
<dbReference type="STRING" id="1236989.JCM15548_13756"/>
<evidence type="ECO:0000259" key="1">
    <source>
        <dbReference type="Pfam" id="PF13636"/>
    </source>
</evidence>
<proteinExistence type="predicted"/>
<reference evidence="2 3" key="1">
    <citation type="journal article" date="2015" name="Microbes Environ.">
        <title>Distribution and evolution of nitrogen fixation genes in the phylum bacteroidetes.</title>
        <authorList>
            <person name="Inoue J."/>
            <person name="Oshima K."/>
            <person name="Suda W."/>
            <person name="Sakamoto M."/>
            <person name="Iino T."/>
            <person name="Noda S."/>
            <person name="Hongoh Y."/>
            <person name="Hattori M."/>
            <person name="Ohkuma M."/>
        </authorList>
    </citation>
    <scope>NUCLEOTIDE SEQUENCE [LARGE SCALE GENOMIC DNA]</scope>
    <source>
        <strain evidence="2">JCM 15548</strain>
    </source>
</reference>
<dbReference type="Gene3D" id="2.30.130.60">
    <property type="match status" value="1"/>
</dbReference>
<dbReference type="RefSeq" id="WP_157482834.1">
    <property type="nucleotide sequence ID" value="NZ_BAZW01000046.1"/>
</dbReference>
<dbReference type="InterPro" id="IPR027391">
    <property type="entry name" value="Nol1_Nop2_Fmu_2"/>
</dbReference>
<keyword evidence="2" id="KW-0489">Methyltransferase</keyword>
<dbReference type="GO" id="GO:0008168">
    <property type="term" value="F:methyltransferase activity"/>
    <property type="evidence" value="ECO:0007669"/>
    <property type="project" value="UniProtKB-KW"/>
</dbReference>
<protein>
    <submittedName>
        <fullName evidence="2">tRNA and rRNA cytosine-C5-methylases</fullName>
    </submittedName>
</protein>
<comment type="caution">
    <text evidence="2">The sequence shown here is derived from an EMBL/GenBank/DDBJ whole genome shotgun (WGS) entry which is preliminary data.</text>
</comment>
<dbReference type="Pfam" id="PF13636">
    <property type="entry name" value="Methyltranf_PUA"/>
    <property type="match status" value="1"/>
</dbReference>
<feature type="domain" description="rRNA small subunit methyltransferase F RNA-binding PUA-like" evidence="1">
    <location>
        <begin position="32"/>
        <end position="81"/>
    </location>
</feature>
<evidence type="ECO:0000313" key="2">
    <source>
        <dbReference type="EMBL" id="GAO31399.1"/>
    </source>
</evidence>
<dbReference type="Proteomes" id="UP000032900">
    <property type="component" value="Unassembled WGS sequence"/>
</dbReference>